<dbReference type="PROSITE" id="PS51762">
    <property type="entry name" value="GH16_2"/>
    <property type="match status" value="1"/>
</dbReference>
<proteinExistence type="inferred from homology"/>
<keyword evidence="2" id="KW-0732">Signal</keyword>
<dbReference type="InterPro" id="IPR013728">
    <property type="entry name" value="BT_3987-like_N"/>
</dbReference>
<dbReference type="PROSITE" id="PS51257">
    <property type="entry name" value="PROKAR_LIPOPROTEIN"/>
    <property type="match status" value="1"/>
</dbReference>
<dbReference type="CDD" id="cd08023">
    <property type="entry name" value="GH16_laminarinase_like"/>
    <property type="match status" value="1"/>
</dbReference>
<accession>A0A412FYE1</accession>
<dbReference type="Gene3D" id="2.60.120.200">
    <property type="match status" value="1"/>
</dbReference>
<dbReference type="SUPFAM" id="SSF49899">
    <property type="entry name" value="Concanavalin A-like lectins/glucanases"/>
    <property type="match status" value="1"/>
</dbReference>
<evidence type="ECO:0000256" key="1">
    <source>
        <dbReference type="ARBA" id="ARBA00006865"/>
    </source>
</evidence>
<evidence type="ECO:0000313" key="4">
    <source>
        <dbReference type="EMBL" id="RGR73197.1"/>
    </source>
</evidence>
<name>A0A412FYE1_9BACE</name>
<dbReference type="InterPro" id="IPR013320">
    <property type="entry name" value="ConA-like_dom_sf"/>
</dbReference>
<sequence length="512" mass="58259">MMKMNKIWMVACMAATLIGGVYGCDDDKDFSYEGQLDLNLLNLTQAREVWDGAECNVTTDLRQSEDETPVKNFTYKLSLSLYQGRTAGQEAKVSLVVNKDTLNKVLAKVAEGGIYAKYDGAELLPESYYHLSSQTLTLQAGETKSDAVSVTVYSSELVAACQEAERNLLYVLPLAIEGSSSYGINSKTNTLMLLFNMTYVESAEDEKGPEYVPDPNDAPETTEEGLVLKFHDEFNGTGEPDWNVWRWEEGFQRNQELQWYQKENAICKDGALIITGKEERVKNTNYEAGSSDWKKNREYAEYTSSCLITKDYRFRKGRMLVRAKIPTAMGAWPAIWTTGGSTDSWCWEWPLGGEIDLLEYYLVNGKPSVHANVCWGSDTRWNGKWQSYNRPVAEFIAKDKDWGKKYHIWRMDWCLDEDENTLRLYLDDELMNEIKDLKATTGNGSGGLDDWWRGSYRNPYLDEGNNAGKENDEGFGQCIWLNLALGSNGGEPDLSKFPLEYHVDYVRVYQFE</sequence>
<feature type="domain" description="GH16" evidence="3">
    <location>
        <begin position="209"/>
        <end position="512"/>
    </location>
</feature>
<dbReference type="InterPro" id="IPR000757">
    <property type="entry name" value="Beta-glucanase-like"/>
</dbReference>
<reference evidence="4 5" key="1">
    <citation type="submission" date="2018-08" db="EMBL/GenBank/DDBJ databases">
        <title>A genome reference for cultivated species of the human gut microbiota.</title>
        <authorList>
            <person name="Zou Y."/>
            <person name="Xue W."/>
            <person name="Luo G."/>
        </authorList>
    </citation>
    <scope>NUCLEOTIDE SEQUENCE [LARGE SCALE GENOMIC DNA]</scope>
    <source>
        <strain evidence="4 5">AF24-29LB</strain>
    </source>
</reference>
<dbReference type="PANTHER" id="PTHR10963">
    <property type="entry name" value="GLYCOSYL HYDROLASE-RELATED"/>
    <property type="match status" value="1"/>
</dbReference>
<dbReference type="AlphaFoldDB" id="A0A412FYE1"/>
<feature type="chain" id="PRO_5019501023" evidence="2">
    <location>
        <begin position="24"/>
        <end position="512"/>
    </location>
</feature>
<dbReference type="GO" id="GO:0004553">
    <property type="term" value="F:hydrolase activity, hydrolyzing O-glycosyl compounds"/>
    <property type="evidence" value="ECO:0007669"/>
    <property type="project" value="InterPro"/>
</dbReference>
<protein>
    <submittedName>
        <fullName evidence="4">DUF1735 domain-containing protein</fullName>
    </submittedName>
</protein>
<comment type="caution">
    <text evidence="4">The sequence shown here is derived from an EMBL/GenBank/DDBJ whole genome shotgun (WGS) entry which is preliminary data.</text>
</comment>
<evidence type="ECO:0000259" key="3">
    <source>
        <dbReference type="PROSITE" id="PS51762"/>
    </source>
</evidence>
<dbReference type="EMBL" id="QRUO01000003">
    <property type="protein sequence ID" value="RGR73197.1"/>
    <property type="molecule type" value="Genomic_DNA"/>
</dbReference>
<comment type="similarity">
    <text evidence="1">Belongs to the glycosyl hydrolase 16 family.</text>
</comment>
<dbReference type="RefSeq" id="WP_122139030.1">
    <property type="nucleotide sequence ID" value="NZ_JAQCWB010000004.1"/>
</dbReference>
<dbReference type="Pfam" id="PF08522">
    <property type="entry name" value="BT_3987-like_N"/>
    <property type="match status" value="1"/>
</dbReference>
<dbReference type="InterPro" id="IPR050546">
    <property type="entry name" value="Glycosyl_Hydrlase_16"/>
</dbReference>
<dbReference type="Pfam" id="PF00722">
    <property type="entry name" value="Glyco_hydro_16"/>
    <property type="match status" value="1"/>
</dbReference>
<dbReference type="GO" id="GO:0005975">
    <property type="term" value="P:carbohydrate metabolic process"/>
    <property type="evidence" value="ECO:0007669"/>
    <property type="project" value="InterPro"/>
</dbReference>
<dbReference type="Gene3D" id="2.60.40.1740">
    <property type="entry name" value="hypothetical protein (bacova_03559)"/>
    <property type="match status" value="1"/>
</dbReference>
<evidence type="ECO:0000313" key="5">
    <source>
        <dbReference type="Proteomes" id="UP000284205"/>
    </source>
</evidence>
<feature type="signal peptide" evidence="2">
    <location>
        <begin position="1"/>
        <end position="23"/>
    </location>
</feature>
<evidence type="ECO:0000256" key="2">
    <source>
        <dbReference type="SAM" id="SignalP"/>
    </source>
</evidence>
<dbReference type="Proteomes" id="UP000284205">
    <property type="component" value="Unassembled WGS sequence"/>
</dbReference>
<dbReference type="PANTHER" id="PTHR10963:SF55">
    <property type="entry name" value="GLYCOSIDE HYDROLASE FAMILY 16 PROTEIN"/>
    <property type="match status" value="1"/>
</dbReference>
<organism evidence="4 5">
    <name type="scientific">Bacteroides caccae</name>
    <dbReference type="NCBI Taxonomy" id="47678"/>
    <lineage>
        <taxon>Bacteria</taxon>
        <taxon>Pseudomonadati</taxon>
        <taxon>Bacteroidota</taxon>
        <taxon>Bacteroidia</taxon>
        <taxon>Bacteroidales</taxon>
        <taxon>Bacteroidaceae</taxon>
        <taxon>Bacteroides</taxon>
    </lineage>
</organism>
<gene>
    <name evidence="4" type="ORF">DWY26_04495</name>
</gene>